<accession>A0A556ML36</accession>
<gene>
    <name evidence="1" type="ORF">FO440_12140</name>
</gene>
<dbReference type="EMBL" id="VLPK01000002">
    <property type="protein sequence ID" value="TSJ40499.1"/>
    <property type="molecule type" value="Genomic_DNA"/>
</dbReference>
<name>A0A556ML36_9SPHI</name>
<protein>
    <recommendedName>
        <fullName evidence="3">DUF4097 domain-containing protein</fullName>
    </recommendedName>
</protein>
<reference evidence="1 2" key="1">
    <citation type="submission" date="2019-07" db="EMBL/GenBank/DDBJ databases">
        <authorList>
            <person name="Huq M.A."/>
        </authorList>
    </citation>
    <scope>NUCLEOTIDE SEQUENCE [LARGE SCALE GENOMIC DNA]</scope>
    <source>
        <strain evidence="1 2">MAH-19</strain>
    </source>
</reference>
<comment type="caution">
    <text evidence="1">The sequence shown here is derived from an EMBL/GenBank/DDBJ whole genome shotgun (WGS) entry which is preliminary data.</text>
</comment>
<evidence type="ECO:0000313" key="2">
    <source>
        <dbReference type="Proteomes" id="UP000318733"/>
    </source>
</evidence>
<evidence type="ECO:0000313" key="1">
    <source>
        <dbReference type="EMBL" id="TSJ40499.1"/>
    </source>
</evidence>
<keyword evidence="2" id="KW-1185">Reference proteome</keyword>
<organism evidence="1 2">
    <name type="scientific">Mucilaginibacter corticis</name>
    <dbReference type="NCBI Taxonomy" id="2597670"/>
    <lineage>
        <taxon>Bacteria</taxon>
        <taxon>Pseudomonadati</taxon>
        <taxon>Bacteroidota</taxon>
        <taxon>Sphingobacteriia</taxon>
        <taxon>Sphingobacteriales</taxon>
        <taxon>Sphingobacteriaceae</taxon>
        <taxon>Mucilaginibacter</taxon>
    </lineage>
</organism>
<proteinExistence type="predicted"/>
<dbReference type="AlphaFoldDB" id="A0A556ML36"/>
<evidence type="ECO:0008006" key="3">
    <source>
        <dbReference type="Google" id="ProtNLM"/>
    </source>
</evidence>
<dbReference type="RefSeq" id="WP_144248537.1">
    <property type="nucleotide sequence ID" value="NZ_VLPK01000002.1"/>
</dbReference>
<sequence length="282" mass="31363">MNKLLIPVLTGAGLCFAQLSGWAQDYKTHVSKQFNFNKGVVAVYNIDGAIKVEGYAGDKVLIEIDETITGKTSQDIEKGKQEFKLGFDEKADSLIAYTAQPYDTRPRPHWDNSDKKRYYYVQLEYTLKVPYNVSLRISTVNHGNVEVHDVAGTLKVNNVNGPITITNAKGTTIANTVNGGITANYLAVPPDESSYRTINGKLEITYPKNFAANLQFKSMNGEFFTDFEDTSFLPTQVIVTKNKNEGGTEYKLNKDTQIKLGAGGKLFKFETLNGNIYIKKQS</sequence>
<dbReference type="OrthoDB" id="937739at2"/>
<dbReference type="Proteomes" id="UP000318733">
    <property type="component" value="Unassembled WGS sequence"/>
</dbReference>